<reference evidence="2" key="1">
    <citation type="journal article" date="2015" name="MBio">
        <title>Genome-Resolved Metagenomic Analysis Reveals Roles for Candidate Phyla and Other Microbial Community Members in Biogeochemical Transformations in Oil Reservoirs.</title>
        <authorList>
            <person name="Hu P."/>
            <person name="Tom L."/>
            <person name="Singh A."/>
            <person name="Thomas B.C."/>
            <person name="Baker B.J."/>
            <person name="Piceno Y.M."/>
            <person name="Andersen G.L."/>
            <person name="Banfield J.F."/>
        </authorList>
    </citation>
    <scope>NUCLEOTIDE SEQUENCE [LARGE SCALE GENOMIC DNA]</scope>
</reference>
<evidence type="ECO:0000313" key="1">
    <source>
        <dbReference type="EMBL" id="KUK85838.1"/>
    </source>
</evidence>
<proteinExistence type="predicted"/>
<organism evidence="1 2">
    <name type="scientific">Mesotoga infera</name>
    <dbReference type="NCBI Taxonomy" id="1236046"/>
    <lineage>
        <taxon>Bacteria</taxon>
        <taxon>Thermotogati</taxon>
        <taxon>Thermotogota</taxon>
        <taxon>Thermotogae</taxon>
        <taxon>Kosmotogales</taxon>
        <taxon>Kosmotogaceae</taxon>
        <taxon>Mesotoga</taxon>
    </lineage>
</organism>
<name>A0A101HZG3_9BACT</name>
<protein>
    <submittedName>
        <fullName evidence="1">Uncharacterized protein</fullName>
    </submittedName>
</protein>
<dbReference type="Proteomes" id="UP000055014">
    <property type="component" value="Unassembled WGS sequence"/>
</dbReference>
<evidence type="ECO:0000313" key="2">
    <source>
        <dbReference type="Proteomes" id="UP000055014"/>
    </source>
</evidence>
<accession>A0A101HZG3</accession>
<dbReference type="AlphaFoldDB" id="A0A101HZG3"/>
<gene>
    <name evidence="1" type="ORF">XE02_1444</name>
</gene>
<comment type="caution">
    <text evidence="1">The sequence shown here is derived from an EMBL/GenBank/DDBJ whole genome shotgun (WGS) entry which is preliminary data.</text>
</comment>
<sequence>MALFTDFAIKSNYREFYHNQIETFKAKALVETMWTWLETNFPVKYDSLEILFSPLASSTPHNTISFAAKGQEFKEAFMFVEGPEPYYSGFPGKKAPGLFNITCTNNKKLMALHGRKEIDWKDNLYRDDKNNWGLAISIGDLSYGLIWETPTTDIELILDGNNYEVNLRIRYFSKKLKEWAVKIIEEKTKSNF</sequence>
<dbReference type="PATRIC" id="fig|1236046.5.peg.1503"/>
<dbReference type="EMBL" id="LGGW01000184">
    <property type="protein sequence ID" value="KUK85838.1"/>
    <property type="molecule type" value="Genomic_DNA"/>
</dbReference>